<proteinExistence type="predicted"/>
<dbReference type="Proteomes" id="UP000831327">
    <property type="component" value="Chromosome"/>
</dbReference>
<organism evidence="1 2">
    <name type="scientific">Roseomonas fluvialis</name>
    <dbReference type="NCBI Taxonomy" id="1750527"/>
    <lineage>
        <taxon>Bacteria</taxon>
        <taxon>Pseudomonadati</taxon>
        <taxon>Pseudomonadota</taxon>
        <taxon>Alphaproteobacteria</taxon>
        <taxon>Acetobacterales</taxon>
        <taxon>Roseomonadaceae</taxon>
        <taxon>Roseomonas</taxon>
    </lineage>
</organism>
<dbReference type="EMBL" id="AP025637">
    <property type="protein sequence ID" value="BDG73188.1"/>
    <property type="molecule type" value="Genomic_DNA"/>
</dbReference>
<evidence type="ECO:0000313" key="1">
    <source>
        <dbReference type="EMBL" id="BDG73188.1"/>
    </source>
</evidence>
<sequence>MIRKGTDMTDSTRATAILARSLADIAEGGLAHRMRLEQAARVIVAARRASHLAAAGALALPATDPAVQAVTEIARHWDDTAVTALEYAEGLPVAALERLLRAAPSWAAAFAPGSWRQAA</sequence>
<protein>
    <submittedName>
        <fullName evidence="1">Uncharacterized protein</fullName>
    </submittedName>
</protein>
<evidence type="ECO:0000313" key="2">
    <source>
        <dbReference type="Proteomes" id="UP000831327"/>
    </source>
</evidence>
<name>A0ABN6P605_9PROT</name>
<gene>
    <name evidence="1" type="ORF">Rmf_31170</name>
</gene>
<reference evidence="1 2" key="1">
    <citation type="journal article" date="2016" name="Microbes Environ.">
        <title>Phylogenetically diverse aerobic anoxygenic phototrophic bacteria isolated from epilithic biofilms in Tama river, Japan.</title>
        <authorList>
            <person name="Hirose S."/>
            <person name="Matsuura K."/>
            <person name="Haruta S."/>
        </authorList>
    </citation>
    <scope>NUCLEOTIDE SEQUENCE [LARGE SCALE GENOMIC DNA]</scope>
    <source>
        <strain evidence="1 2">S08</strain>
    </source>
</reference>
<accession>A0ABN6P605</accession>
<keyword evidence="2" id="KW-1185">Reference proteome</keyword>